<evidence type="ECO:0000313" key="6">
    <source>
        <dbReference type="Proteomes" id="UP000011555"/>
    </source>
</evidence>
<feature type="binding site" evidence="2">
    <location>
        <position position="105"/>
    </location>
    <ligand>
        <name>Cu cation</name>
        <dbReference type="ChEBI" id="CHEBI:23378"/>
    </ligand>
</feature>
<accession>M0LFY9</accession>
<sequence>MASDDVPSTPALDRRSFLKATGTGGTLAVAATAGCTDLRAADRDDVVLSPPEGYDEDVAAELPHPTYGDEVPEVTIPAPLADREVTTTDFVGERHSLYTFLFTRCSSACPGLMANLVHVQADSLEEGYADDVTLCPVTFDPEHDTPEVLAAYEEDHGVDDDAGNWYTLRPETPAAATDVVDDTFGVTFAETDDADGMAFMHTNLVLVVNEGGHVERAYTGDVPTPADVVDDVRTLLEKW</sequence>
<keyword evidence="6" id="KW-1185">Reference proteome</keyword>
<dbReference type="PROSITE" id="PS51318">
    <property type="entry name" value="TAT"/>
    <property type="match status" value="1"/>
</dbReference>
<dbReference type="STRING" id="358396.CHINAEXTREME_12930"/>
<dbReference type="KEGG" id="hlc:CHINAEXTREME12930"/>
<evidence type="ECO:0000256" key="3">
    <source>
        <dbReference type="PIRSR" id="PIRSR603782-2"/>
    </source>
</evidence>
<reference evidence="4 7" key="1">
    <citation type="journal article" date="2011" name="J. Bacteriol.">
        <title>Genome sequence of Halobiforma lacisalsi AJ5, an extremely halophilic archaeon which harbors a bop gene.</title>
        <authorList>
            <person name="Jiang X."/>
            <person name="Wang S."/>
            <person name="Cheng H."/>
            <person name="Huo Y."/>
            <person name="Zhang X."/>
            <person name="Zhu X."/>
            <person name="Han X."/>
            <person name="Ni P."/>
            <person name="Wu M."/>
        </authorList>
    </citation>
    <scope>NUCLEOTIDE SEQUENCE [LARGE SCALE GENOMIC DNA]</scope>
    <source>
        <strain evidence="4 7">AJ5</strain>
    </source>
</reference>
<evidence type="ECO:0000256" key="2">
    <source>
        <dbReference type="PIRSR" id="PIRSR603782-1"/>
    </source>
</evidence>
<keyword evidence="3" id="KW-1015">Disulfide bond</keyword>
<organism evidence="5 6">
    <name type="scientific">Natronobacterium lacisalsi AJ5</name>
    <dbReference type="NCBI Taxonomy" id="358396"/>
    <lineage>
        <taxon>Archaea</taxon>
        <taxon>Methanobacteriati</taxon>
        <taxon>Methanobacteriota</taxon>
        <taxon>Stenosarchaea group</taxon>
        <taxon>Halobacteria</taxon>
        <taxon>Halobacteriales</taxon>
        <taxon>Natrialbaceae</taxon>
        <taxon>Natronobacterium</taxon>
    </lineage>
</organism>
<gene>
    <name evidence="5" type="ORF">C445_10262</name>
    <name evidence="4" type="ORF">CHINAEXTREME_12930</name>
</gene>
<dbReference type="EMBL" id="CP019285">
    <property type="protein sequence ID" value="APW98627.1"/>
    <property type="molecule type" value="Genomic_DNA"/>
</dbReference>
<dbReference type="Gene3D" id="3.40.30.10">
    <property type="entry name" value="Glutaredoxin"/>
    <property type="match status" value="1"/>
</dbReference>
<evidence type="ECO:0000313" key="7">
    <source>
        <dbReference type="Proteomes" id="UP000186547"/>
    </source>
</evidence>
<dbReference type="PANTHER" id="PTHR12151:SF25">
    <property type="entry name" value="LINALOOL DEHYDRATASE_ISOMERASE DOMAIN-CONTAINING PROTEIN"/>
    <property type="match status" value="1"/>
</dbReference>
<proteinExistence type="inferred from homology"/>
<dbReference type="PANTHER" id="PTHR12151">
    <property type="entry name" value="ELECTRON TRANSPORT PROTIN SCO1/SENC FAMILY MEMBER"/>
    <property type="match status" value="1"/>
</dbReference>
<feature type="disulfide bond" description="Redox-active" evidence="3">
    <location>
        <begin position="105"/>
        <end position="109"/>
    </location>
</feature>
<dbReference type="GO" id="GO:0046872">
    <property type="term" value="F:metal ion binding"/>
    <property type="evidence" value="ECO:0007669"/>
    <property type="project" value="UniProtKB-KW"/>
</dbReference>
<name>M0LFY9_NATLA</name>
<evidence type="ECO:0000313" key="4">
    <source>
        <dbReference type="EMBL" id="APW98627.1"/>
    </source>
</evidence>
<keyword evidence="2" id="KW-0186">Copper</keyword>
<dbReference type="RefSeq" id="WP_007141769.1">
    <property type="nucleotide sequence ID" value="NZ_AOLZ01000039.1"/>
</dbReference>
<reference evidence="5 6" key="2">
    <citation type="journal article" date="2014" name="PLoS Genet.">
        <title>Phylogenetically driven sequencing of extremely halophilic archaea reveals strategies for static and dynamic osmo-response.</title>
        <authorList>
            <person name="Becker E.A."/>
            <person name="Seitzer P.M."/>
            <person name="Tritt A."/>
            <person name="Larsen D."/>
            <person name="Krusor M."/>
            <person name="Yao A.I."/>
            <person name="Wu D."/>
            <person name="Madern D."/>
            <person name="Eisen J.A."/>
            <person name="Darling A.E."/>
            <person name="Facciotti M.T."/>
        </authorList>
    </citation>
    <scope>NUCLEOTIDE SEQUENCE [LARGE SCALE GENOMIC DNA]</scope>
    <source>
        <strain evidence="5 6">AJ5</strain>
    </source>
</reference>
<dbReference type="Proteomes" id="UP000186547">
    <property type="component" value="Chromosome"/>
</dbReference>
<dbReference type="GeneID" id="30922044"/>
<protein>
    <submittedName>
        <fullName evidence="4">SCO family protein</fullName>
    </submittedName>
</protein>
<dbReference type="Pfam" id="PF02630">
    <property type="entry name" value="SCO1-SenC"/>
    <property type="match status" value="1"/>
</dbReference>
<dbReference type="InterPro" id="IPR006311">
    <property type="entry name" value="TAT_signal"/>
</dbReference>
<dbReference type="SUPFAM" id="SSF52833">
    <property type="entry name" value="Thioredoxin-like"/>
    <property type="match status" value="1"/>
</dbReference>
<dbReference type="AlphaFoldDB" id="M0LFY9"/>
<evidence type="ECO:0000313" key="5">
    <source>
        <dbReference type="EMBL" id="EMA32492.1"/>
    </source>
</evidence>
<dbReference type="Proteomes" id="UP000011555">
    <property type="component" value="Unassembled WGS sequence"/>
</dbReference>
<dbReference type="PATRIC" id="fig|358396.7.peg.2079"/>
<dbReference type="CDD" id="cd02968">
    <property type="entry name" value="SCO"/>
    <property type="match status" value="1"/>
</dbReference>
<reference evidence="4" key="3">
    <citation type="submission" date="2017-01" db="EMBL/GenBank/DDBJ databases">
        <authorList>
            <person name="Mah S.A."/>
            <person name="Swanson W.J."/>
            <person name="Moy G.W."/>
            <person name="Vacquier V.D."/>
        </authorList>
    </citation>
    <scope>NUCLEOTIDE SEQUENCE</scope>
    <source>
        <strain evidence="4">AJ5</strain>
    </source>
</reference>
<comment type="similarity">
    <text evidence="1">Belongs to the SCO1/2 family.</text>
</comment>
<keyword evidence="2" id="KW-0479">Metal-binding</keyword>
<dbReference type="eggNOG" id="arCOG00313">
    <property type="taxonomic scope" value="Archaea"/>
</dbReference>
<evidence type="ECO:0000256" key="1">
    <source>
        <dbReference type="ARBA" id="ARBA00010996"/>
    </source>
</evidence>
<dbReference type="InterPro" id="IPR003782">
    <property type="entry name" value="SCO1/SenC"/>
</dbReference>
<feature type="binding site" evidence="2">
    <location>
        <position position="109"/>
    </location>
    <ligand>
        <name>Cu cation</name>
        <dbReference type="ChEBI" id="CHEBI:23378"/>
    </ligand>
</feature>
<dbReference type="InterPro" id="IPR036249">
    <property type="entry name" value="Thioredoxin-like_sf"/>
</dbReference>
<dbReference type="EMBL" id="AOLZ01000039">
    <property type="protein sequence ID" value="EMA32492.1"/>
    <property type="molecule type" value="Genomic_DNA"/>
</dbReference>